<dbReference type="RefSeq" id="WP_253767683.1">
    <property type="nucleotide sequence ID" value="NZ_JAMTCK010000002.1"/>
</dbReference>
<protein>
    <submittedName>
        <fullName evidence="1">Uncharacterized protein</fullName>
    </submittedName>
</protein>
<organism evidence="1 2">
    <name type="scientific">Goodfellowiella coeruleoviolacea</name>
    <dbReference type="NCBI Taxonomy" id="334858"/>
    <lineage>
        <taxon>Bacteria</taxon>
        <taxon>Bacillati</taxon>
        <taxon>Actinomycetota</taxon>
        <taxon>Actinomycetes</taxon>
        <taxon>Pseudonocardiales</taxon>
        <taxon>Pseudonocardiaceae</taxon>
        <taxon>Goodfellowiella</taxon>
    </lineage>
</organism>
<sequence>MVAHVWWLSQYDWMCHAFRADQLEQADRKFFEAECGHSVPVDKLYRRRSVDWCWHCLHSVGFRLPDLAYRYC</sequence>
<dbReference type="EMBL" id="JAMTCK010000002">
    <property type="protein sequence ID" value="MCP2164238.1"/>
    <property type="molecule type" value="Genomic_DNA"/>
</dbReference>
<evidence type="ECO:0000313" key="1">
    <source>
        <dbReference type="EMBL" id="MCP2164238.1"/>
    </source>
</evidence>
<gene>
    <name evidence="1" type="ORF">LX83_001078</name>
</gene>
<accession>A0AAE3GAJ2</accession>
<proteinExistence type="predicted"/>
<keyword evidence="2" id="KW-1185">Reference proteome</keyword>
<reference evidence="1" key="1">
    <citation type="submission" date="2022-06" db="EMBL/GenBank/DDBJ databases">
        <title>Genomic Encyclopedia of Archaeal and Bacterial Type Strains, Phase II (KMG-II): from individual species to whole genera.</title>
        <authorList>
            <person name="Goeker M."/>
        </authorList>
    </citation>
    <scope>NUCLEOTIDE SEQUENCE</scope>
    <source>
        <strain evidence="1">DSM 43935</strain>
    </source>
</reference>
<name>A0AAE3GAJ2_9PSEU</name>
<comment type="caution">
    <text evidence="1">The sequence shown here is derived from an EMBL/GenBank/DDBJ whole genome shotgun (WGS) entry which is preliminary data.</text>
</comment>
<dbReference type="Proteomes" id="UP001206128">
    <property type="component" value="Unassembled WGS sequence"/>
</dbReference>
<dbReference type="AlphaFoldDB" id="A0AAE3GAJ2"/>
<evidence type="ECO:0000313" key="2">
    <source>
        <dbReference type="Proteomes" id="UP001206128"/>
    </source>
</evidence>